<keyword evidence="4 6" id="KW-1133">Transmembrane helix</keyword>
<dbReference type="GO" id="GO:0016020">
    <property type="term" value="C:membrane"/>
    <property type="evidence" value="ECO:0007669"/>
    <property type="project" value="UniProtKB-SubCell"/>
</dbReference>
<keyword evidence="5 6" id="KW-0472">Membrane</keyword>
<dbReference type="SUPFAM" id="SSF103473">
    <property type="entry name" value="MFS general substrate transporter"/>
    <property type="match status" value="1"/>
</dbReference>
<evidence type="ECO:0000256" key="6">
    <source>
        <dbReference type="SAM" id="Phobius"/>
    </source>
</evidence>
<evidence type="ECO:0000313" key="8">
    <source>
        <dbReference type="Proteomes" id="UP000094336"/>
    </source>
</evidence>
<dbReference type="AlphaFoldDB" id="A0A1E3QN32"/>
<evidence type="ECO:0000256" key="3">
    <source>
        <dbReference type="ARBA" id="ARBA00022692"/>
    </source>
</evidence>
<feature type="transmembrane region" description="Helical" evidence="6">
    <location>
        <begin position="323"/>
        <end position="342"/>
    </location>
</feature>
<evidence type="ECO:0000256" key="4">
    <source>
        <dbReference type="ARBA" id="ARBA00022989"/>
    </source>
</evidence>
<dbReference type="STRING" id="984486.A0A1E3QN32"/>
<evidence type="ECO:0000256" key="5">
    <source>
        <dbReference type="ARBA" id="ARBA00023136"/>
    </source>
</evidence>
<dbReference type="PANTHER" id="PTHR48022">
    <property type="entry name" value="PLASTIDIC GLUCOSE TRANSPORTER 4"/>
    <property type="match status" value="1"/>
</dbReference>
<evidence type="ECO:0008006" key="9">
    <source>
        <dbReference type="Google" id="ProtNLM"/>
    </source>
</evidence>
<dbReference type="Pfam" id="PF00083">
    <property type="entry name" value="Sugar_tr"/>
    <property type="match status" value="2"/>
</dbReference>
<keyword evidence="8" id="KW-1185">Reference proteome</keyword>
<feature type="transmembrane region" description="Helical" evidence="6">
    <location>
        <begin position="292"/>
        <end position="311"/>
    </location>
</feature>
<dbReference type="InterPro" id="IPR005828">
    <property type="entry name" value="MFS_sugar_transport-like"/>
</dbReference>
<organism evidence="7 8">
    <name type="scientific">Babjeviella inositovora NRRL Y-12698</name>
    <dbReference type="NCBI Taxonomy" id="984486"/>
    <lineage>
        <taxon>Eukaryota</taxon>
        <taxon>Fungi</taxon>
        <taxon>Dikarya</taxon>
        <taxon>Ascomycota</taxon>
        <taxon>Saccharomycotina</taxon>
        <taxon>Pichiomycetes</taxon>
        <taxon>Serinales incertae sedis</taxon>
        <taxon>Babjeviella</taxon>
    </lineage>
</organism>
<accession>A0A1E3QN32</accession>
<feature type="transmembrane region" description="Helical" evidence="6">
    <location>
        <begin position="186"/>
        <end position="208"/>
    </location>
</feature>
<sequence>MFNYGIPQQFKVESHFRGNALVKSVVALSIFFFGYDRGVMAGINRSPDYVRVMELGYANEDGSITVTNSSKGAFISVEFTLNIFGIVVAYWVEYGLSYINGSGSAIRWRLPIVLQIVPLLVLISIVWFFSESPRWFVKNNENDLARELLMNMRGNDTGVQMITGIFKYDTPEEKEKLDRLHIPRRIWLCIIIQVVQEWTAIASIAVYLPKIFAQARFGPRKAAWLSGLNIFYMFSTLVSVFTIDRFGRRFTCYWGAVGQGFSMFLAGGFSLLQQANPDSKSYGAATASLVTQGNAFSVASWSIGSGWLTLLSPVMFDNIAEKTLYLFRGCKLAAIPMIYFIYPETANRTLEEID</sequence>
<feature type="transmembrane region" description="Helical" evidence="6">
    <location>
        <begin position="223"/>
        <end position="243"/>
    </location>
</feature>
<dbReference type="PANTHER" id="PTHR48022:SF78">
    <property type="entry name" value="MONOSACCHARIDE TRANSPORTER, PUTATIVE (AFU_ORTHOLOGUE AFUA_2G02110)-RELATED"/>
    <property type="match status" value="1"/>
</dbReference>
<dbReference type="OrthoDB" id="2544694at2759"/>
<dbReference type="GO" id="GO:0005351">
    <property type="term" value="F:carbohydrate:proton symporter activity"/>
    <property type="evidence" value="ECO:0007669"/>
    <property type="project" value="TreeGrafter"/>
</dbReference>
<dbReference type="RefSeq" id="XP_018983725.1">
    <property type="nucleotide sequence ID" value="XM_019127171.1"/>
</dbReference>
<keyword evidence="3 6" id="KW-0812">Transmembrane</keyword>
<comment type="subcellular location">
    <subcellularLocation>
        <location evidence="1">Membrane</location>
        <topology evidence="1">Multi-pass membrane protein</topology>
    </subcellularLocation>
</comment>
<protein>
    <recommendedName>
        <fullName evidence="9">Major facilitator superfamily (MFS) profile domain-containing protein</fullName>
    </recommendedName>
</protein>
<keyword evidence="2" id="KW-0813">Transport</keyword>
<evidence type="ECO:0000256" key="2">
    <source>
        <dbReference type="ARBA" id="ARBA00022448"/>
    </source>
</evidence>
<dbReference type="InterPro" id="IPR050360">
    <property type="entry name" value="MFS_Sugar_Transporters"/>
</dbReference>
<dbReference type="Gene3D" id="1.20.1250.20">
    <property type="entry name" value="MFS general substrate transporter like domains"/>
    <property type="match status" value="1"/>
</dbReference>
<feature type="transmembrane region" description="Helical" evidence="6">
    <location>
        <begin position="73"/>
        <end position="92"/>
    </location>
</feature>
<evidence type="ECO:0000256" key="1">
    <source>
        <dbReference type="ARBA" id="ARBA00004141"/>
    </source>
</evidence>
<dbReference type="Proteomes" id="UP000094336">
    <property type="component" value="Unassembled WGS sequence"/>
</dbReference>
<proteinExistence type="predicted"/>
<feature type="transmembrane region" description="Helical" evidence="6">
    <location>
        <begin position="112"/>
        <end position="130"/>
    </location>
</feature>
<evidence type="ECO:0000313" key="7">
    <source>
        <dbReference type="EMBL" id="ODQ78397.1"/>
    </source>
</evidence>
<reference evidence="8" key="1">
    <citation type="submission" date="2016-05" db="EMBL/GenBank/DDBJ databases">
        <title>Comparative genomics of biotechnologically important yeasts.</title>
        <authorList>
            <consortium name="DOE Joint Genome Institute"/>
            <person name="Riley R."/>
            <person name="Haridas S."/>
            <person name="Wolfe K.H."/>
            <person name="Lopes M.R."/>
            <person name="Hittinger C.T."/>
            <person name="Goker M."/>
            <person name="Salamov A."/>
            <person name="Wisecaver J."/>
            <person name="Long T.M."/>
            <person name="Aerts A.L."/>
            <person name="Barry K."/>
            <person name="Choi C."/>
            <person name="Clum A."/>
            <person name="Coughlan A.Y."/>
            <person name="Deshpande S."/>
            <person name="Douglass A.P."/>
            <person name="Hanson S.J."/>
            <person name="Klenk H.-P."/>
            <person name="Labutti K."/>
            <person name="Lapidus A."/>
            <person name="Lindquist E."/>
            <person name="Lipzen A."/>
            <person name="Meier-Kolthoff J.P."/>
            <person name="Ohm R.A."/>
            <person name="Otillar R.P."/>
            <person name="Pangilinan J."/>
            <person name="Peng Y."/>
            <person name="Rokas A."/>
            <person name="Rosa C.A."/>
            <person name="Scheuner C."/>
            <person name="Sibirny A.A."/>
            <person name="Slot J.C."/>
            <person name="Stielow J.B."/>
            <person name="Sun H."/>
            <person name="Kurtzman C.P."/>
            <person name="Blackwell M."/>
            <person name="Grigoriev I.V."/>
            <person name="Jeffries T.W."/>
        </authorList>
    </citation>
    <scope>NUCLEOTIDE SEQUENCE [LARGE SCALE GENOMIC DNA]</scope>
    <source>
        <strain evidence="8">NRRL Y-12698</strain>
    </source>
</reference>
<name>A0A1E3QN32_9ASCO</name>
<feature type="transmembrane region" description="Helical" evidence="6">
    <location>
        <begin position="250"/>
        <end position="272"/>
    </location>
</feature>
<feature type="transmembrane region" description="Helical" evidence="6">
    <location>
        <begin position="20"/>
        <end position="36"/>
    </location>
</feature>
<dbReference type="GeneID" id="30145024"/>
<dbReference type="EMBL" id="KV454435">
    <property type="protein sequence ID" value="ODQ78397.1"/>
    <property type="molecule type" value="Genomic_DNA"/>
</dbReference>
<gene>
    <name evidence="7" type="ORF">BABINDRAFT_14570</name>
</gene>
<dbReference type="InterPro" id="IPR036259">
    <property type="entry name" value="MFS_trans_sf"/>
</dbReference>